<dbReference type="InterPro" id="IPR000620">
    <property type="entry name" value="EamA_dom"/>
</dbReference>
<name>A0A9Q0GQA7_9MAGN</name>
<proteinExistence type="inferred from homology"/>
<comment type="similarity">
    <text evidence="2">Belongs to the drug/metabolite transporter (DMT) superfamily. Plant drug/metabolite exporter (P-DME) (TC 2.A.7.4) family.</text>
</comment>
<keyword evidence="10" id="KW-1185">Reference proteome</keyword>
<feature type="transmembrane region" description="Helical" evidence="7">
    <location>
        <begin position="44"/>
        <end position="64"/>
    </location>
</feature>
<dbReference type="GO" id="GO:0016020">
    <property type="term" value="C:membrane"/>
    <property type="evidence" value="ECO:0007669"/>
    <property type="project" value="UniProtKB-SubCell"/>
</dbReference>
<dbReference type="EMBL" id="JAMYWD010000012">
    <property type="protein sequence ID" value="KAJ4951600.1"/>
    <property type="molecule type" value="Genomic_DNA"/>
</dbReference>
<evidence type="ECO:0000256" key="7">
    <source>
        <dbReference type="SAM" id="Phobius"/>
    </source>
</evidence>
<evidence type="ECO:0000256" key="3">
    <source>
        <dbReference type="ARBA" id="ARBA00022692"/>
    </source>
</evidence>
<dbReference type="InterPro" id="IPR030184">
    <property type="entry name" value="WAT1-related"/>
</dbReference>
<feature type="domain" description="EamA" evidence="8">
    <location>
        <begin position="194"/>
        <end position="332"/>
    </location>
</feature>
<keyword evidence="5 7" id="KW-0472">Membrane</keyword>
<dbReference type="InterPro" id="IPR037185">
    <property type="entry name" value="EmrE-like"/>
</dbReference>
<feature type="transmembrane region" description="Helical" evidence="7">
    <location>
        <begin position="316"/>
        <end position="334"/>
    </location>
</feature>
<feature type="transmembrane region" description="Helical" evidence="7">
    <location>
        <begin position="193"/>
        <end position="211"/>
    </location>
</feature>
<feature type="domain" description="EamA" evidence="8">
    <location>
        <begin position="15"/>
        <end position="153"/>
    </location>
</feature>
<gene>
    <name evidence="9" type="ORF">NE237_028432</name>
</gene>
<evidence type="ECO:0000313" key="10">
    <source>
        <dbReference type="Proteomes" id="UP001141806"/>
    </source>
</evidence>
<evidence type="ECO:0000256" key="2">
    <source>
        <dbReference type="ARBA" id="ARBA00007635"/>
    </source>
</evidence>
<evidence type="ECO:0000256" key="6">
    <source>
        <dbReference type="SAM" id="MobiDB-lite"/>
    </source>
</evidence>
<dbReference type="OrthoDB" id="1728340at2759"/>
<accession>A0A9Q0GQA7</accession>
<dbReference type="GO" id="GO:0022857">
    <property type="term" value="F:transmembrane transporter activity"/>
    <property type="evidence" value="ECO:0007669"/>
    <property type="project" value="InterPro"/>
</dbReference>
<dbReference type="AlphaFoldDB" id="A0A9Q0GQA7"/>
<comment type="caution">
    <text evidence="9">The sequence shown here is derived from an EMBL/GenBank/DDBJ whole genome shotgun (WGS) entry which is preliminary data.</text>
</comment>
<reference evidence="9" key="1">
    <citation type="journal article" date="2023" name="Plant J.">
        <title>The genome of the king protea, Protea cynaroides.</title>
        <authorList>
            <person name="Chang J."/>
            <person name="Duong T.A."/>
            <person name="Schoeman C."/>
            <person name="Ma X."/>
            <person name="Roodt D."/>
            <person name="Barker N."/>
            <person name="Li Z."/>
            <person name="Van de Peer Y."/>
            <person name="Mizrachi E."/>
        </authorList>
    </citation>
    <scope>NUCLEOTIDE SEQUENCE</scope>
    <source>
        <tissue evidence="9">Young leaves</tissue>
    </source>
</reference>
<evidence type="ECO:0000256" key="4">
    <source>
        <dbReference type="ARBA" id="ARBA00022989"/>
    </source>
</evidence>
<sequence length="423" mass="46228">MARDLCNVLHGLKPAMVMVLVQIIFAGVNVFYKLATKDGMNLRILVAYRYIFATIFLAPLAFFVERKNRPKLTWMVAFQAFLCGLFGGTLSQNLYLSSLTLTSMTFTAAMTNLIPALTFIMAVTLSLERLGIRTIAGKAKVVGTVIGIGGAMVLTFYKGAELNMLSTNIDLTRGLGQGTSTTSASHVESGNRVLGSLLALGCCFSYALWLIIQTKMSERYPCYLSSTSLMCLMGAIQSTVFALCMDRHWDQWKLGWNVRLWAVAYSGILASGLMFTIIAWGVRARGPLFVSIFNPLMLVLVAIMGCLFLGEKLHVGSLIGAALIVVGLYAVLWGKGKEMKTMAKLVPSKSTREVEQIEVVVTTNPSSSPVTTDHQCTTSNNIHDAPNLEAATLRTAITDVEEEEEEEEEKEEAVLVSSLTVER</sequence>
<feature type="transmembrane region" description="Helical" evidence="7">
    <location>
        <begin position="289"/>
        <end position="310"/>
    </location>
</feature>
<dbReference type="SUPFAM" id="SSF103481">
    <property type="entry name" value="Multidrug resistance efflux transporter EmrE"/>
    <property type="match status" value="2"/>
</dbReference>
<feature type="transmembrane region" description="Helical" evidence="7">
    <location>
        <begin position="263"/>
        <end position="282"/>
    </location>
</feature>
<dbReference type="Proteomes" id="UP001141806">
    <property type="component" value="Unassembled WGS sequence"/>
</dbReference>
<keyword evidence="3 7" id="KW-0812">Transmembrane</keyword>
<protein>
    <recommendedName>
        <fullName evidence="8">EamA domain-containing protein</fullName>
    </recommendedName>
</protein>
<feature type="region of interest" description="Disordered" evidence="6">
    <location>
        <begin position="400"/>
        <end position="423"/>
    </location>
</feature>
<feature type="transmembrane region" description="Helical" evidence="7">
    <location>
        <begin position="108"/>
        <end position="127"/>
    </location>
</feature>
<evidence type="ECO:0000259" key="8">
    <source>
        <dbReference type="Pfam" id="PF00892"/>
    </source>
</evidence>
<feature type="transmembrane region" description="Helical" evidence="7">
    <location>
        <begin position="223"/>
        <end position="243"/>
    </location>
</feature>
<feature type="compositionally biased region" description="Acidic residues" evidence="6">
    <location>
        <begin position="400"/>
        <end position="411"/>
    </location>
</feature>
<feature type="transmembrane region" description="Helical" evidence="7">
    <location>
        <begin position="12"/>
        <end position="32"/>
    </location>
</feature>
<dbReference type="PANTHER" id="PTHR31218">
    <property type="entry name" value="WAT1-RELATED PROTEIN"/>
    <property type="match status" value="1"/>
</dbReference>
<comment type="subcellular location">
    <subcellularLocation>
        <location evidence="1">Membrane</location>
        <topology evidence="1">Multi-pass membrane protein</topology>
    </subcellularLocation>
</comment>
<evidence type="ECO:0000313" key="9">
    <source>
        <dbReference type="EMBL" id="KAJ4951600.1"/>
    </source>
</evidence>
<organism evidence="9 10">
    <name type="scientific">Protea cynaroides</name>
    <dbReference type="NCBI Taxonomy" id="273540"/>
    <lineage>
        <taxon>Eukaryota</taxon>
        <taxon>Viridiplantae</taxon>
        <taxon>Streptophyta</taxon>
        <taxon>Embryophyta</taxon>
        <taxon>Tracheophyta</taxon>
        <taxon>Spermatophyta</taxon>
        <taxon>Magnoliopsida</taxon>
        <taxon>Proteales</taxon>
        <taxon>Proteaceae</taxon>
        <taxon>Protea</taxon>
    </lineage>
</organism>
<feature type="transmembrane region" description="Helical" evidence="7">
    <location>
        <begin position="139"/>
        <end position="157"/>
    </location>
</feature>
<dbReference type="Pfam" id="PF00892">
    <property type="entry name" value="EamA"/>
    <property type="match status" value="2"/>
</dbReference>
<keyword evidence="4 7" id="KW-1133">Transmembrane helix</keyword>
<evidence type="ECO:0000256" key="1">
    <source>
        <dbReference type="ARBA" id="ARBA00004141"/>
    </source>
</evidence>
<evidence type="ECO:0000256" key="5">
    <source>
        <dbReference type="ARBA" id="ARBA00023136"/>
    </source>
</evidence>